<evidence type="ECO:0000256" key="2">
    <source>
        <dbReference type="ARBA" id="ARBA00022692"/>
    </source>
</evidence>
<accession>A0A2T9ZCF1</accession>
<feature type="transmembrane region" description="Helical" evidence="5">
    <location>
        <begin position="36"/>
        <end position="54"/>
    </location>
</feature>
<comment type="similarity">
    <text evidence="5">Belongs to the BCAP29/BCAP31 family.</text>
</comment>
<evidence type="ECO:0000313" key="9">
    <source>
        <dbReference type="Proteomes" id="UP000245609"/>
    </source>
</evidence>
<dbReference type="GO" id="GO:0006888">
    <property type="term" value="P:endoplasmic reticulum to Golgi vesicle-mediated transport"/>
    <property type="evidence" value="ECO:0007669"/>
    <property type="project" value="UniProtKB-UniRule"/>
</dbReference>
<dbReference type="GO" id="GO:0006886">
    <property type="term" value="P:intracellular protein transport"/>
    <property type="evidence" value="ECO:0007669"/>
    <property type="project" value="UniProtKB-UniRule"/>
</dbReference>
<dbReference type="GO" id="GO:0070973">
    <property type="term" value="P:protein localization to endoplasmic reticulum exit site"/>
    <property type="evidence" value="ECO:0007669"/>
    <property type="project" value="UniProtKB-UniRule"/>
</dbReference>
<evidence type="ECO:0000259" key="7">
    <source>
        <dbReference type="Pfam" id="PF05529"/>
    </source>
</evidence>
<keyword evidence="4 5" id="KW-0472">Membrane</keyword>
<keyword evidence="5" id="KW-0256">Endoplasmic reticulum</keyword>
<comment type="caution">
    <text evidence="5">Lacks conserved residue(s) required for the propagation of feature annotation.</text>
</comment>
<dbReference type="Pfam" id="PF05529">
    <property type="entry name" value="Bap31"/>
    <property type="match status" value="1"/>
</dbReference>
<comment type="caution">
    <text evidence="8">The sequence shown here is derived from an EMBL/GenBank/DDBJ whole genome shotgun (WGS) entry which is preliminary data.</text>
</comment>
<protein>
    <recommendedName>
        <fullName evidence="5">Endoplasmic reticulum transmembrane protein</fullName>
    </recommendedName>
</protein>
<organism evidence="8 9">
    <name type="scientific">Smittium megazygosporum</name>
    <dbReference type="NCBI Taxonomy" id="133381"/>
    <lineage>
        <taxon>Eukaryota</taxon>
        <taxon>Fungi</taxon>
        <taxon>Fungi incertae sedis</taxon>
        <taxon>Zoopagomycota</taxon>
        <taxon>Kickxellomycotina</taxon>
        <taxon>Harpellomycetes</taxon>
        <taxon>Harpellales</taxon>
        <taxon>Legeriomycetaceae</taxon>
        <taxon>Smittium</taxon>
    </lineage>
</organism>
<evidence type="ECO:0000256" key="1">
    <source>
        <dbReference type="ARBA" id="ARBA00004141"/>
    </source>
</evidence>
<feature type="region of interest" description="Disordered" evidence="6">
    <location>
        <begin position="106"/>
        <end position="138"/>
    </location>
</feature>
<evidence type="ECO:0000256" key="4">
    <source>
        <dbReference type="ARBA" id="ARBA00023136"/>
    </source>
</evidence>
<keyword evidence="5" id="KW-0653">Protein transport</keyword>
<gene>
    <name evidence="8" type="ORF">BB560_003283</name>
</gene>
<dbReference type="AlphaFoldDB" id="A0A2T9ZCF1"/>
<evidence type="ECO:0000256" key="6">
    <source>
        <dbReference type="SAM" id="MobiDB-lite"/>
    </source>
</evidence>
<proteinExistence type="inferred from homology"/>
<comment type="function">
    <text evidence="5">May play a role in anterograde transport of membrane proteins from the endoplasmic reticulum to the Golgi.</text>
</comment>
<dbReference type="OrthoDB" id="435607at2759"/>
<reference evidence="8 9" key="1">
    <citation type="journal article" date="2018" name="MBio">
        <title>Comparative Genomics Reveals the Core Gene Toolbox for the Fungus-Insect Symbiosis.</title>
        <authorList>
            <person name="Wang Y."/>
            <person name="Stata M."/>
            <person name="Wang W."/>
            <person name="Stajich J.E."/>
            <person name="White M.M."/>
            <person name="Moncalvo J.M."/>
        </authorList>
    </citation>
    <scope>NUCLEOTIDE SEQUENCE [LARGE SCALE GENOMIC DNA]</scope>
    <source>
        <strain evidence="8 9">SC-DP-2</strain>
    </source>
</reference>
<sequence>SILKTRRIQKDRHDNPIFDERLSSQRLVQMFYAQRNIYLTGFTLLLGLVMRSTYQLIVELLETKTELSNARVVKSVNSAASGSDLASKVSKIKELEKQLQEAQKEIERLESINPDAPKMRNRNNKGSSKNNEYEDLVDDHKVVLDQIKRSNQKKKSS</sequence>
<feature type="domain" description="BAP29/BAP31 transmembrane" evidence="7">
    <location>
        <begin position="11"/>
        <end position="68"/>
    </location>
</feature>
<dbReference type="InterPro" id="IPR040463">
    <property type="entry name" value="BAP29/BAP31_N"/>
</dbReference>
<keyword evidence="9" id="KW-1185">Reference proteome</keyword>
<keyword evidence="5" id="KW-0813">Transport</keyword>
<evidence type="ECO:0000313" key="8">
    <source>
        <dbReference type="EMBL" id="PVV02266.1"/>
    </source>
</evidence>
<name>A0A2T9ZCF1_9FUNG</name>
<evidence type="ECO:0000256" key="5">
    <source>
        <dbReference type="RuleBase" id="RU367026"/>
    </source>
</evidence>
<dbReference type="PANTHER" id="PTHR12701">
    <property type="entry name" value="BCR-ASSOCIATED PROTEIN, BAP"/>
    <property type="match status" value="1"/>
</dbReference>
<dbReference type="STRING" id="133381.A0A2T9ZCF1"/>
<evidence type="ECO:0000256" key="3">
    <source>
        <dbReference type="ARBA" id="ARBA00022989"/>
    </source>
</evidence>
<dbReference type="Proteomes" id="UP000245609">
    <property type="component" value="Unassembled WGS sequence"/>
</dbReference>
<dbReference type="InterPro" id="IPR008417">
    <property type="entry name" value="BAP29/BAP31"/>
</dbReference>
<keyword evidence="2 5" id="KW-0812">Transmembrane</keyword>
<keyword evidence="3 5" id="KW-1133">Transmembrane helix</keyword>
<comment type="subcellular location">
    <subcellularLocation>
        <location evidence="5">Endoplasmic reticulum membrane</location>
        <topology evidence="5">Multi-pass membrane protein</topology>
    </subcellularLocation>
    <subcellularLocation>
        <location evidence="1">Membrane</location>
        <topology evidence="1">Multi-pass membrane protein</topology>
    </subcellularLocation>
</comment>
<dbReference type="GO" id="GO:0005789">
    <property type="term" value="C:endoplasmic reticulum membrane"/>
    <property type="evidence" value="ECO:0007669"/>
    <property type="project" value="UniProtKB-SubCell"/>
</dbReference>
<feature type="non-terminal residue" evidence="8">
    <location>
        <position position="1"/>
    </location>
</feature>
<dbReference type="PANTHER" id="PTHR12701:SF20">
    <property type="entry name" value="ENDOPLASMIC RETICULUM TRANSMEMBRANE PROTEIN"/>
    <property type="match status" value="1"/>
</dbReference>
<dbReference type="EMBL" id="MBFS01000538">
    <property type="protein sequence ID" value="PVV02266.1"/>
    <property type="molecule type" value="Genomic_DNA"/>
</dbReference>
<keyword evidence="5" id="KW-0931">ER-Golgi transport</keyword>